<dbReference type="EMBL" id="WELG01000001">
    <property type="protein sequence ID" value="KAB7531428.1"/>
    <property type="molecule type" value="Genomic_DNA"/>
</dbReference>
<dbReference type="PROSITE" id="PS51186">
    <property type="entry name" value="GNAT"/>
    <property type="match status" value="1"/>
</dbReference>
<dbReference type="GO" id="GO:0016747">
    <property type="term" value="F:acyltransferase activity, transferring groups other than amino-acyl groups"/>
    <property type="evidence" value="ECO:0007669"/>
    <property type="project" value="InterPro"/>
</dbReference>
<dbReference type="PANTHER" id="PTHR43877">
    <property type="entry name" value="AMINOALKYLPHOSPHONATE N-ACETYLTRANSFERASE-RELATED-RELATED"/>
    <property type="match status" value="1"/>
</dbReference>
<dbReference type="InterPro" id="IPR050832">
    <property type="entry name" value="Bact_Acetyltransf"/>
</dbReference>
<evidence type="ECO:0000313" key="4">
    <source>
        <dbReference type="EMBL" id="KAB7531428.1"/>
    </source>
</evidence>
<keyword evidence="2" id="KW-0012">Acyltransferase</keyword>
<dbReference type="SUPFAM" id="SSF55729">
    <property type="entry name" value="Acyl-CoA N-acyltransferases (Nat)"/>
    <property type="match status" value="1"/>
</dbReference>
<organism evidence="4 5">
    <name type="scientific">Flagellimonas olearia</name>
    <dbReference type="NCBI Taxonomy" id="552546"/>
    <lineage>
        <taxon>Bacteria</taxon>
        <taxon>Pseudomonadati</taxon>
        <taxon>Bacteroidota</taxon>
        <taxon>Flavobacteriia</taxon>
        <taxon>Flavobacteriales</taxon>
        <taxon>Flavobacteriaceae</taxon>
        <taxon>Flagellimonas</taxon>
    </lineage>
</organism>
<dbReference type="AlphaFoldDB" id="A0A6I1E1C4"/>
<name>A0A6I1E1C4_9FLAO</name>
<reference evidence="4 5" key="1">
    <citation type="submission" date="2019-10" db="EMBL/GenBank/DDBJ databases">
        <title>Muricauda olearia CL-SS4 JCM15563 genome.</title>
        <authorList>
            <person name="Liu L."/>
        </authorList>
    </citation>
    <scope>NUCLEOTIDE SEQUENCE [LARGE SCALE GENOMIC DNA]</scope>
    <source>
        <strain evidence="4 5">CL-SS4</strain>
    </source>
</reference>
<dbReference type="InterPro" id="IPR000182">
    <property type="entry name" value="GNAT_dom"/>
</dbReference>
<dbReference type="Proteomes" id="UP000429785">
    <property type="component" value="Unassembled WGS sequence"/>
</dbReference>
<evidence type="ECO:0000259" key="3">
    <source>
        <dbReference type="PROSITE" id="PS51186"/>
    </source>
</evidence>
<keyword evidence="1 4" id="KW-0808">Transferase</keyword>
<evidence type="ECO:0000313" key="5">
    <source>
        <dbReference type="Proteomes" id="UP000429785"/>
    </source>
</evidence>
<dbReference type="InterPro" id="IPR016181">
    <property type="entry name" value="Acyl_CoA_acyltransferase"/>
</dbReference>
<evidence type="ECO:0000256" key="1">
    <source>
        <dbReference type="ARBA" id="ARBA00022679"/>
    </source>
</evidence>
<comment type="caution">
    <text evidence="4">The sequence shown here is derived from an EMBL/GenBank/DDBJ whole genome shotgun (WGS) entry which is preliminary data.</text>
</comment>
<dbReference type="RefSeq" id="WP_152131211.1">
    <property type="nucleotide sequence ID" value="NZ_WELG01000001.1"/>
</dbReference>
<proteinExistence type="predicted"/>
<sequence length="171" mass="19597">MKISRATEADATSIALLGRFTFTETFGHLFRDKNDLMEYYERTFAVEKLANSLKKGSNAYWLAHIDQLPVGYAKLKLHSPSPFIDSRNVCQLQKIYVLKDFLSQKVGLALQTEVLNKALSDGFEHIWLSVLKENKRAIAFYEKNGFEFLGSHSFQIGSEHFEFHAMGKRLV</sequence>
<accession>A0A6I1E1C4</accession>
<dbReference type="OrthoDB" id="7205533at2"/>
<protein>
    <submittedName>
        <fullName evidence="4">GNAT family N-acetyltransferase</fullName>
    </submittedName>
</protein>
<feature type="domain" description="N-acetyltransferase" evidence="3">
    <location>
        <begin position="1"/>
        <end position="171"/>
    </location>
</feature>
<gene>
    <name evidence="4" type="ORF">F8C76_08035</name>
</gene>
<evidence type="ECO:0000256" key="2">
    <source>
        <dbReference type="ARBA" id="ARBA00023315"/>
    </source>
</evidence>
<dbReference type="Pfam" id="PF00583">
    <property type="entry name" value="Acetyltransf_1"/>
    <property type="match status" value="1"/>
</dbReference>
<dbReference type="CDD" id="cd04301">
    <property type="entry name" value="NAT_SF"/>
    <property type="match status" value="1"/>
</dbReference>
<dbReference type="Gene3D" id="3.40.630.30">
    <property type="match status" value="1"/>
</dbReference>